<sequence length="215" mass="24317">MTIQDPTLARSTEEAWLAAAYEVLTESGVEAVKIMPLAKRLGLTRTGFYWHFKDRDALLEAMIRHWEDTNTGNLVARCEAYAETIAEAVLNLFDCWFDPALFDGPLDLAIRNWARNDAGLQARLDRADARRQAAIEAMFARFGYPPAEAEIRALTMIYTQIGYISMQVTEDPAQRFGRVARYVEVFTGRRPSESDLRRFHARHGTALPDGATDDD</sequence>
<keyword evidence="5" id="KW-1185">Reference proteome</keyword>
<protein>
    <submittedName>
        <fullName evidence="4">TetR/AcrR family transcriptional regulator</fullName>
    </submittedName>
</protein>
<dbReference type="PANTHER" id="PTHR30055:SF239">
    <property type="entry name" value="TRANSCRIPTIONAL REGULATORY PROTEIN"/>
    <property type="match status" value="1"/>
</dbReference>
<dbReference type="PANTHER" id="PTHR30055">
    <property type="entry name" value="HTH-TYPE TRANSCRIPTIONAL REGULATOR RUTR"/>
    <property type="match status" value="1"/>
</dbReference>
<dbReference type="EMBL" id="JBHTMU010000010">
    <property type="protein sequence ID" value="MFD1342298.1"/>
    <property type="molecule type" value="Genomic_DNA"/>
</dbReference>
<evidence type="ECO:0000256" key="1">
    <source>
        <dbReference type="ARBA" id="ARBA00023125"/>
    </source>
</evidence>
<evidence type="ECO:0000259" key="3">
    <source>
        <dbReference type="PROSITE" id="PS50977"/>
    </source>
</evidence>
<evidence type="ECO:0000256" key="2">
    <source>
        <dbReference type="PROSITE-ProRule" id="PRU00335"/>
    </source>
</evidence>
<dbReference type="InterPro" id="IPR001647">
    <property type="entry name" value="HTH_TetR"/>
</dbReference>
<accession>A0ABW3ZGY1</accession>
<dbReference type="InterPro" id="IPR009057">
    <property type="entry name" value="Homeodomain-like_sf"/>
</dbReference>
<reference evidence="5" key="1">
    <citation type="journal article" date="2019" name="Int. J. Syst. Evol. Microbiol.">
        <title>The Global Catalogue of Microorganisms (GCM) 10K type strain sequencing project: providing services to taxonomists for standard genome sequencing and annotation.</title>
        <authorList>
            <consortium name="The Broad Institute Genomics Platform"/>
            <consortium name="The Broad Institute Genome Sequencing Center for Infectious Disease"/>
            <person name="Wu L."/>
            <person name="Ma J."/>
        </authorList>
    </citation>
    <scope>NUCLEOTIDE SEQUENCE [LARGE SCALE GENOMIC DNA]</scope>
    <source>
        <strain evidence="5">CCUG 62953</strain>
    </source>
</reference>
<name>A0ABW3ZGY1_9RHOB</name>
<dbReference type="PROSITE" id="PS50977">
    <property type="entry name" value="HTH_TETR_2"/>
    <property type="match status" value="1"/>
</dbReference>
<dbReference type="Gene3D" id="1.10.357.10">
    <property type="entry name" value="Tetracycline Repressor, domain 2"/>
    <property type="match status" value="1"/>
</dbReference>
<feature type="DNA-binding region" description="H-T-H motif" evidence="2">
    <location>
        <begin position="33"/>
        <end position="52"/>
    </location>
</feature>
<evidence type="ECO:0000313" key="4">
    <source>
        <dbReference type="EMBL" id="MFD1342298.1"/>
    </source>
</evidence>
<organism evidence="4 5">
    <name type="scientific">Litorisediminicola beolgyonensis</name>
    <dbReference type="NCBI Taxonomy" id="1173614"/>
    <lineage>
        <taxon>Bacteria</taxon>
        <taxon>Pseudomonadati</taxon>
        <taxon>Pseudomonadota</taxon>
        <taxon>Alphaproteobacteria</taxon>
        <taxon>Rhodobacterales</taxon>
        <taxon>Paracoccaceae</taxon>
        <taxon>Litorisediminicola</taxon>
    </lineage>
</organism>
<comment type="caution">
    <text evidence="4">The sequence shown here is derived from an EMBL/GenBank/DDBJ whole genome shotgun (WGS) entry which is preliminary data.</text>
</comment>
<dbReference type="RefSeq" id="WP_386802359.1">
    <property type="nucleotide sequence ID" value="NZ_JBHTMU010000010.1"/>
</dbReference>
<feature type="domain" description="HTH tetR-type" evidence="3">
    <location>
        <begin position="10"/>
        <end position="70"/>
    </location>
</feature>
<dbReference type="Proteomes" id="UP001597135">
    <property type="component" value="Unassembled WGS sequence"/>
</dbReference>
<dbReference type="Pfam" id="PF00440">
    <property type="entry name" value="TetR_N"/>
    <property type="match status" value="1"/>
</dbReference>
<proteinExistence type="predicted"/>
<keyword evidence="1 2" id="KW-0238">DNA-binding</keyword>
<dbReference type="PRINTS" id="PR00455">
    <property type="entry name" value="HTHTETR"/>
</dbReference>
<gene>
    <name evidence="4" type="ORF">ACFQ4E_07705</name>
</gene>
<evidence type="ECO:0000313" key="5">
    <source>
        <dbReference type="Proteomes" id="UP001597135"/>
    </source>
</evidence>
<dbReference type="InterPro" id="IPR050109">
    <property type="entry name" value="HTH-type_TetR-like_transc_reg"/>
</dbReference>
<dbReference type="SUPFAM" id="SSF46689">
    <property type="entry name" value="Homeodomain-like"/>
    <property type="match status" value="1"/>
</dbReference>